<feature type="transmembrane region" description="Helical" evidence="2">
    <location>
        <begin position="94"/>
        <end position="125"/>
    </location>
</feature>
<feature type="chain" id="PRO_5046550350" description="Secreted protein" evidence="3">
    <location>
        <begin position="26"/>
        <end position="132"/>
    </location>
</feature>
<keyword evidence="5" id="KW-1185">Reference proteome</keyword>
<evidence type="ECO:0000313" key="5">
    <source>
        <dbReference type="Proteomes" id="UP001183619"/>
    </source>
</evidence>
<dbReference type="RefSeq" id="WP_277104400.1">
    <property type="nucleotide sequence ID" value="NZ_BAAAJS010000006.1"/>
</dbReference>
<accession>A0ABU2B6H7</accession>
<organism evidence="4 5">
    <name type="scientific">Corynebacterium felinum</name>
    <dbReference type="NCBI Taxonomy" id="131318"/>
    <lineage>
        <taxon>Bacteria</taxon>
        <taxon>Bacillati</taxon>
        <taxon>Actinomycetota</taxon>
        <taxon>Actinomycetes</taxon>
        <taxon>Mycobacteriales</taxon>
        <taxon>Corynebacteriaceae</taxon>
        <taxon>Corynebacterium</taxon>
    </lineage>
</organism>
<evidence type="ECO:0000256" key="1">
    <source>
        <dbReference type="SAM" id="MobiDB-lite"/>
    </source>
</evidence>
<keyword evidence="2" id="KW-0472">Membrane</keyword>
<feature type="signal peptide" evidence="3">
    <location>
        <begin position="1"/>
        <end position="25"/>
    </location>
</feature>
<protein>
    <recommendedName>
        <fullName evidence="6">Secreted protein</fullName>
    </recommendedName>
</protein>
<evidence type="ECO:0008006" key="6">
    <source>
        <dbReference type="Google" id="ProtNLM"/>
    </source>
</evidence>
<evidence type="ECO:0000256" key="2">
    <source>
        <dbReference type="SAM" id="Phobius"/>
    </source>
</evidence>
<dbReference type="Proteomes" id="UP001183619">
    <property type="component" value="Unassembled WGS sequence"/>
</dbReference>
<reference evidence="4 5" key="1">
    <citation type="submission" date="2023-07" db="EMBL/GenBank/DDBJ databases">
        <title>Sequencing the genomes of 1000 actinobacteria strains.</title>
        <authorList>
            <person name="Klenk H.-P."/>
        </authorList>
    </citation>
    <scope>NUCLEOTIDE SEQUENCE [LARGE SCALE GENOMIC DNA]</scope>
    <source>
        <strain evidence="4 5">DSM 44508</strain>
    </source>
</reference>
<gene>
    <name evidence="4" type="ORF">J2S37_000760</name>
</gene>
<keyword evidence="2" id="KW-0812">Transmembrane</keyword>
<feature type="region of interest" description="Disordered" evidence="1">
    <location>
        <begin position="26"/>
        <end position="49"/>
    </location>
</feature>
<dbReference type="EMBL" id="JAVDYF010000001">
    <property type="protein sequence ID" value="MDR7354222.1"/>
    <property type="molecule type" value="Genomic_DNA"/>
</dbReference>
<comment type="caution">
    <text evidence="4">The sequence shown here is derived from an EMBL/GenBank/DDBJ whole genome shotgun (WGS) entry which is preliminary data.</text>
</comment>
<proteinExistence type="predicted"/>
<evidence type="ECO:0000256" key="3">
    <source>
        <dbReference type="SAM" id="SignalP"/>
    </source>
</evidence>
<keyword evidence="2" id="KW-1133">Transmembrane helix</keyword>
<keyword evidence="3" id="KW-0732">Signal</keyword>
<name>A0ABU2B6H7_9CORY</name>
<evidence type="ECO:0000313" key="4">
    <source>
        <dbReference type="EMBL" id="MDR7354222.1"/>
    </source>
</evidence>
<feature type="compositionally biased region" description="Low complexity" evidence="1">
    <location>
        <begin position="26"/>
        <end position="41"/>
    </location>
</feature>
<sequence length="132" mass="13136">MSKVRLGAIALAAAFSVAVSPMAVAQDAAPADQTPQTAPAQSGAESKSPVDVLSSVLSNKDVQNLINDQRADAFAKEWGSAGKTALSAARNPGAAIAVTVLTALVGIGSTVGIIGGAIAGLVNLIKKTFRLP</sequence>